<sequence>MTSMEKNIHAHLEKHPFLAETALLHMTVAARVKEVVKPLDWELTIAEAKTMQTPLLQQKKWQQPAVEAAALALPIVLETLGDIEYPSRLVEAVAAFRTWGHKADKDTREAFFVQLLQGGGNLPELNPALLGILGWQILEALVPAKLKEHEFWQAASWRKNSCPICGRHPVLAHLRKEKEGRARFLTCDGCHTEWPFARVGCAYCGNEDLTQMHILEPEGLPAMRIDVCDACKSYIKTYNEEGQEDVYLTDWATLHLDMLGEEAGFTKKGSILLENS</sequence>
<dbReference type="InterPro" id="IPR056797">
    <property type="entry name" value="FdhE_central"/>
</dbReference>
<dbReference type="Pfam" id="PF24859">
    <property type="entry name" value="FdhE_central"/>
    <property type="match status" value="1"/>
</dbReference>
<dbReference type="PANTHER" id="PTHR37689:SF1">
    <property type="entry name" value="PROTEIN FDHE"/>
    <property type="match status" value="1"/>
</dbReference>
<evidence type="ECO:0000313" key="4">
    <source>
        <dbReference type="EMBL" id="SDP41937.1"/>
    </source>
</evidence>
<dbReference type="InterPro" id="IPR024064">
    <property type="entry name" value="FdhE-like_sf"/>
</dbReference>
<name>A0A1H0SJN8_SELRU</name>
<accession>A0A1H0SJN8</accession>
<evidence type="ECO:0000259" key="2">
    <source>
        <dbReference type="Pfam" id="PF24859"/>
    </source>
</evidence>
<dbReference type="EMBL" id="FNJQ01000018">
    <property type="protein sequence ID" value="SDP41937.1"/>
    <property type="molecule type" value="Genomic_DNA"/>
</dbReference>
<dbReference type="CDD" id="cd16341">
    <property type="entry name" value="FdhE"/>
    <property type="match status" value="1"/>
</dbReference>
<dbReference type="Gene3D" id="3.90.1670.10">
    <property type="entry name" value="FdhE-like domain"/>
    <property type="match status" value="1"/>
</dbReference>
<dbReference type="InterPro" id="IPR006452">
    <property type="entry name" value="Formate_DH_accessory"/>
</dbReference>
<dbReference type="GO" id="GO:0008199">
    <property type="term" value="F:ferric iron binding"/>
    <property type="evidence" value="ECO:0007669"/>
    <property type="project" value="TreeGrafter"/>
</dbReference>
<dbReference type="PANTHER" id="PTHR37689">
    <property type="entry name" value="PROTEIN FDHE"/>
    <property type="match status" value="1"/>
</dbReference>
<organism evidence="4 5">
    <name type="scientific">Selenomonas ruminantium</name>
    <dbReference type="NCBI Taxonomy" id="971"/>
    <lineage>
        <taxon>Bacteria</taxon>
        <taxon>Bacillati</taxon>
        <taxon>Bacillota</taxon>
        <taxon>Negativicutes</taxon>
        <taxon>Selenomonadales</taxon>
        <taxon>Selenomonadaceae</taxon>
        <taxon>Selenomonas</taxon>
    </lineage>
</organism>
<feature type="domain" description="FdhE central" evidence="2">
    <location>
        <begin position="162"/>
        <end position="198"/>
    </location>
</feature>
<dbReference type="GO" id="GO:0051604">
    <property type="term" value="P:protein maturation"/>
    <property type="evidence" value="ECO:0007669"/>
    <property type="project" value="TreeGrafter"/>
</dbReference>
<protein>
    <submittedName>
        <fullName evidence="4">Tat proofreading chaperone FdhE</fullName>
    </submittedName>
</protein>
<dbReference type="Pfam" id="PF24860">
    <property type="entry name" value="FdhE_C"/>
    <property type="match status" value="1"/>
</dbReference>
<dbReference type="AlphaFoldDB" id="A0A1H0SJN8"/>
<evidence type="ECO:0000256" key="1">
    <source>
        <dbReference type="ARBA" id="ARBA00022490"/>
    </source>
</evidence>
<dbReference type="SUPFAM" id="SSF144020">
    <property type="entry name" value="FdhE-like"/>
    <property type="match status" value="1"/>
</dbReference>
<evidence type="ECO:0000259" key="3">
    <source>
        <dbReference type="Pfam" id="PF24860"/>
    </source>
</evidence>
<dbReference type="Proteomes" id="UP000182412">
    <property type="component" value="Unassembled WGS sequence"/>
</dbReference>
<reference evidence="4 5" key="1">
    <citation type="submission" date="2016-10" db="EMBL/GenBank/DDBJ databases">
        <authorList>
            <person name="de Groot N.N."/>
        </authorList>
    </citation>
    <scope>NUCLEOTIDE SEQUENCE [LARGE SCALE GENOMIC DNA]</scope>
    <source>
        <strain evidence="4 5">S137</strain>
    </source>
</reference>
<proteinExistence type="predicted"/>
<keyword evidence="1" id="KW-0963">Cytoplasm</keyword>
<gene>
    <name evidence="4" type="ORF">SAMN05216366_11820</name>
</gene>
<feature type="domain" description="FdhE C-terminal" evidence="3">
    <location>
        <begin position="199"/>
        <end position="270"/>
    </location>
</feature>
<dbReference type="InterPro" id="IPR056796">
    <property type="entry name" value="FdhE_C"/>
</dbReference>
<dbReference type="GO" id="GO:0005829">
    <property type="term" value="C:cytosol"/>
    <property type="evidence" value="ECO:0007669"/>
    <property type="project" value="TreeGrafter"/>
</dbReference>
<evidence type="ECO:0000313" key="5">
    <source>
        <dbReference type="Proteomes" id="UP000182412"/>
    </source>
</evidence>